<dbReference type="Pfam" id="PF00702">
    <property type="entry name" value="Hydrolase"/>
    <property type="match status" value="1"/>
</dbReference>
<dbReference type="PANTHER" id="PTHR43434:SF1">
    <property type="entry name" value="PHOSPHOGLYCOLATE PHOSPHATASE"/>
    <property type="match status" value="1"/>
</dbReference>
<dbReference type="InterPro" id="IPR050155">
    <property type="entry name" value="HAD-like_hydrolase_sf"/>
</dbReference>
<protein>
    <submittedName>
        <fullName evidence="1">FMN phosphatase YigB (HAD superfamily)</fullName>
    </submittedName>
</protein>
<dbReference type="AlphaFoldDB" id="A0A7W8INT6"/>
<dbReference type="InterPro" id="IPR023214">
    <property type="entry name" value="HAD_sf"/>
</dbReference>
<reference evidence="1 2" key="1">
    <citation type="submission" date="2020-08" db="EMBL/GenBank/DDBJ databases">
        <title>Genomic Encyclopedia of Type Strains, Phase IV (KMG-IV): sequencing the most valuable type-strain genomes for metagenomic binning, comparative biology and taxonomic classification.</title>
        <authorList>
            <person name="Goeker M."/>
        </authorList>
    </citation>
    <scope>NUCLEOTIDE SEQUENCE [LARGE SCALE GENOMIC DNA]</scope>
    <source>
        <strain evidence="1 2">DSM 16325</strain>
    </source>
</reference>
<accession>A0A7W8INT6</accession>
<dbReference type="GO" id="GO:0008967">
    <property type="term" value="F:phosphoglycolate phosphatase activity"/>
    <property type="evidence" value="ECO:0007669"/>
    <property type="project" value="TreeGrafter"/>
</dbReference>
<evidence type="ECO:0000313" key="2">
    <source>
        <dbReference type="Proteomes" id="UP000520011"/>
    </source>
</evidence>
<sequence length="279" mass="32344">MKVIVFDLDGTLYEDTHHFDYYAKRIEEKLREEKRTFFRKDYEAVLFGTHPLKIGSVYDAEEDLILLLDGDGFVHSVYEWNGNKWSDDDVQTKYPERIAVDLDNMLSIGDLWWVPSALGRHYGLTNKETYAAFLETRTFMMSPHFTMERTAGLAELLTQLRQHLFLVLMTNSPRPDSEAILEKLGLSNVFHKKIFQAKKPVDTAKHLKTICLEVGVRYEEIMSIGDNWRNDIFPAKQLGCQTIYIDPHQIGTNESADVVVRNVGEWVNLLRNKYGVSKF</sequence>
<dbReference type="CDD" id="cd01427">
    <property type="entry name" value="HAD_like"/>
    <property type="match status" value="1"/>
</dbReference>
<keyword evidence="2" id="KW-1185">Reference proteome</keyword>
<name>A0A7W8INT6_9BACL</name>
<dbReference type="EMBL" id="JACHEP010000001">
    <property type="protein sequence ID" value="MBB5323092.1"/>
    <property type="molecule type" value="Genomic_DNA"/>
</dbReference>
<dbReference type="SUPFAM" id="SSF56784">
    <property type="entry name" value="HAD-like"/>
    <property type="match status" value="1"/>
</dbReference>
<organism evidence="1 2">
    <name type="scientific">Anoxybacteroides tepidamans</name>
    <dbReference type="NCBI Taxonomy" id="265948"/>
    <lineage>
        <taxon>Bacteria</taxon>
        <taxon>Bacillati</taxon>
        <taxon>Bacillota</taxon>
        <taxon>Bacilli</taxon>
        <taxon>Bacillales</taxon>
        <taxon>Anoxybacillaceae</taxon>
        <taxon>Anoxybacteroides</taxon>
    </lineage>
</organism>
<dbReference type="RefSeq" id="WP_183250877.1">
    <property type="nucleotide sequence ID" value="NZ_JACHEP010000001.1"/>
</dbReference>
<dbReference type="GO" id="GO:0006281">
    <property type="term" value="P:DNA repair"/>
    <property type="evidence" value="ECO:0007669"/>
    <property type="project" value="TreeGrafter"/>
</dbReference>
<comment type="caution">
    <text evidence="1">The sequence shown here is derived from an EMBL/GenBank/DDBJ whole genome shotgun (WGS) entry which is preliminary data.</text>
</comment>
<dbReference type="Gene3D" id="3.40.50.1000">
    <property type="entry name" value="HAD superfamily/HAD-like"/>
    <property type="match status" value="1"/>
</dbReference>
<dbReference type="PANTHER" id="PTHR43434">
    <property type="entry name" value="PHOSPHOGLYCOLATE PHOSPHATASE"/>
    <property type="match status" value="1"/>
</dbReference>
<dbReference type="SFLD" id="SFLDS00003">
    <property type="entry name" value="Haloacid_Dehalogenase"/>
    <property type="match status" value="1"/>
</dbReference>
<dbReference type="SFLD" id="SFLDG01129">
    <property type="entry name" value="C1.5:_HAD__Beta-PGM__Phosphata"/>
    <property type="match status" value="1"/>
</dbReference>
<dbReference type="Proteomes" id="UP000520011">
    <property type="component" value="Unassembled WGS sequence"/>
</dbReference>
<evidence type="ECO:0000313" key="1">
    <source>
        <dbReference type="EMBL" id="MBB5323092.1"/>
    </source>
</evidence>
<gene>
    <name evidence="1" type="ORF">HNQ34_000169</name>
</gene>
<dbReference type="InterPro" id="IPR036412">
    <property type="entry name" value="HAD-like_sf"/>
</dbReference>
<proteinExistence type="predicted"/>